<dbReference type="SUPFAM" id="SSF51182">
    <property type="entry name" value="RmlC-like cupins"/>
    <property type="match status" value="1"/>
</dbReference>
<proteinExistence type="predicted"/>
<dbReference type="EMBL" id="JBBNAG010000007">
    <property type="protein sequence ID" value="KAK9119143.1"/>
    <property type="molecule type" value="Genomic_DNA"/>
</dbReference>
<accession>A0AAP0IP47</accession>
<dbReference type="InterPro" id="IPR006045">
    <property type="entry name" value="Cupin_1"/>
</dbReference>
<dbReference type="InterPro" id="IPR011051">
    <property type="entry name" value="RmlC_Cupin_sf"/>
</dbReference>
<sequence>MTSDQVPLLEEVGLSGVVVRLHERALCLPEFCANSALQLTCVVRGSGNVEIVGANGESVLKTS</sequence>
<dbReference type="Proteomes" id="UP001419268">
    <property type="component" value="Unassembled WGS sequence"/>
</dbReference>
<evidence type="ECO:0000259" key="1">
    <source>
        <dbReference type="Pfam" id="PF00190"/>
    </source>
</evidence>
<keyword evidence="3" id="KW-1185">Reference proteome</keyword>
<comment type="caution">
    <text evidence="2">The sequence shown here is derived from an EMBL/GenBank/DDBJ whole genome shotgun (WGS) entry which is preliminary data.</text>
</comment>
<dbReference type="AlphaFoldDB" id="A0AAP0IP47"/>
<protein>
    <recommendedName>
        <fullName evidence="1">Cupin type-1 domain-containing protein</fullName>
    </recommendedName>
</protein>
<evidence type="ECO:0000313" key="2">
    <source>
        <dbReference type="EMBL" id="KAK9119143.1"/>
    </source>
</evidence>
<name>A0AAP0IP47_9MAGN</name>
<reference evidence="2 3" key="1">
    <citation type="submission" date="2024-01" db="EMBL/GenBank/DDBJ databases">
        <title>Genome assemblies of Stephania.</title>
        <authorList>
            <person name="Yang L."/>
        </authorList>
    </citation>
    <scope>NUCLEOTIDE SEQUENCE [LARGE SCALE GENOMIC DNA]</scope>
    <source>
        <strain evidence="2">JXDWG</strain>
        <tissue evidence="2">Leaf</tissue>
    </source>
</reference>
<dbReference type="Gene3D" id="2.60.120.10">
    <property type="entry name" value="Jelly Rolls"/>
    <property type="match status" value="1"/>
</dbReference>
<organism evidence="2 3">
    <name type="scientific">Stephania cephalantha</name>
    <dbReference type="NCBI Taxonomy" id="152367"/>
    <lineage>
        <taxon>Eukaryota</taxon>
        <taxon>Viridiplantae</taxon>
        <taxon>Streptophyta</taxon>
        <taxon>Embryophyta</taxon>
        <taxon>Tracheophyta</taxon>
        <taxon>Spermatophyta</taxon>
        <taxon>Magnoliopsida</taxon>
        <taxon>Ranunculales</taxon>
        <taxon>Menispermaceae</taxon>
        <taxon>Menispermoideae</taxon>
        <taxon>Cissampelideae</taxon>
        <taxon>Stephania</taxon>
    </lineage>
</organism>
<feature type="domain" description="Cupin type-1" evidence="1">
    <location>
        <begin position="2"/>
        <end position="56"/>
    </location>
</feature>
<evidence type="ECO:0000313" key="3">
    <source>
        <dbReference type="Proteomes" id="UP001419268"/>
    </source>
</evidence>
<gene>
    <name evidence="2" type="ORF">Scep_017236</name>
</gene>
<dbReference type="Pfam" id="PF00190">
    <property type="entry name" value="Cupin_1"/>
    <property type="match status" value="1"/>
</dbReference>
<dbReference type="InterPro" id="IPR014710">
    <property type="entry name" value="RmlC-like_jellyroll"/>
</dbReference>